<dbReference type="RefSeq" id="WP_123291391.1">
    <property type="nucleotide sequence ID" value="NZ_RJVA01000016.1"/>
</dbReference>
<name>A0A3N1UMZ6_9BACT</name>
<dbReference type="Pfam" id="PF05437">
    <property type="entry name" value="AzlD"/>
    <property type="match status" value="1"/>
</dbReference>
<reference evidence="2 3" key="1">
    <citation type="submission" date="2018-11" db="EMBL/GenBank/DDBJ databases">
        <title>Genomic Encyclopedia of Type Strains, Phase IV (KMG-IV): sequencing the most valuable type-strain genomes for metagenomic binning, comparative biology and taxonomic classification.</title>
        <authorList>
            <person name="Goeker M."/>
        </authorList>
    </citation>
    <scope>NUCLEOTIDE SEQUENCE [LARGE SCALE GENOMIC DNA]</scope>
    <source>
        <strain evidence="2 3">DSM 22027</strain>
    </source>
</reference>
<feature type="transmembrane region" description="Helical" evidence="1">
    <location>
        <begin position="84"/>
        <end position="102"/>
    </location>
</feature>
<dbReference type="InterPro" id="IPR008407">
    <property type="entry name" value="Brnchd-chn_aa_trnsp_AzlD"/>
</dbReference>
<dbReference type="AlphaFoldDB" id="A0A3N1UMZ6"/>
<keyword evidence="1" id="KW-1133">Transmembrane helix</keyword>
<evidence type="ECO:0000313" key="2">
    <source>
        <dbReference type="EMBL" id="ROQ89827.1"/>
    </source>
</evidence>
<dbReference type="OrthoDB" id="7359303at2"/>
<gene>
    <name evidence="2" type="ORF">EDC27_2942</name>
</gene>
<organism evidence="2 3">
    <name type="scientific">Desulfosoma caldarium</name>
    <dbReference type="NCBI Taxonomy" id="610254"/>
    <lineage>
        <taxon>Bacteria</taxon>
        <taxon>Pseudomonadati</taxon>
        <taxon>Thermodesulfobacteriota</taxon>
        <taxon>Syntrophobacteria</taxon>
        <taxon>Syntrophobacterales</taxon>
        <taxon>Syntrophobacteraceae</taxon>
        <taxon>Desulfosoma</taxon>
    </lineage>
</organism>
<comment type="caution">
    <text evidence="2">The sequence shown here is derived from an EMBL/GenBank/DDBJ whole genome shotgun (WGS) entry which is preliminary data.</text>
</comment>
<dbReference type="Proteomes" id="UP000276223">
    <property type="component" value="Unassembled WGS sequence"/>
</dbReference>
<keyword evidence="1" id="KW-0812">Transmembrane</keyword>
<keyword evidence="1" id="KW-0472">Membrane</keyword>
<accession>A0A3N1UMZ6</accession>
<sequence length="104" mass="10758">MASVQEMQAFLAIGAAALTTYALRLGGLLLANCLPQHGRFRTFMDALPGTLLVSLVAPNILAAGSWGFLAAACTAALAAKTKNLFLAMLVGMTIVGLARHLFPG</sequence>
<evidence type="ECO:0000313" key="3">
    <source>
        <dbReference type="Proteomes" id="UP000276223"/>
    </source>
</evidence>
<evidence type="ECO:0000256" key="1">
    <source>
        <dbReference type="SAM" id="Phobius"/>
    </source>
</evidence>
<proteinExistence type="predicted"/>
<dbReference type="EMBL" id="RJVA01000016">
    <property type="protein sequence ID" value="ROQ89827.1"/>
    <property type="molecule type" value="Genomic_DNA"/>
</dbReference>
<keyword evidence="3" id="KW-1185">Reference proteome</keyword>
<feature type="transmembrane region" description="Helical" evidence="1">
    <location>
        <begin position="55"/>
        <end position="77"/>
    </location>
</feature>
<protein>
    <submittedName>
        <fullName evidence="2">Putative membrane protein</fullName>
    </submittedName>
</protein>